<dbReference type="InterPro" id="IPR004384">
    <property type="entry name" value="RNA_MeTrfase_TrmJ/LasT"/>
</dbReference>
<evidence type="ECO:0000256" key="4">
    <source>
        <dbReference type="ARBA" id="ARBA00022691"/>
    </source>
</evidence>
<dbReference type="GeneID" id="95967034"/>
<evidence type="ECO:0000256" key="1">
    <source>
        <dbReference type="ARBA" id="ARBA00007228"/>
    </source>
</evidence>
<keyword evidence="2 6" id="KW-0489">Methyltransferase</keyword>
<dbReference type="GO" id="GO:0008173">
    <property type="term" value="F:RNA methyltransferase activity"/>
    <property type="evidence" value="ECO:0007669"/>
    <property type="project" value="InterPro"/>
</dbReference>
<dbReference type="PIRSF" id="PIRSF004808">
    <property type="entry name" value="LasT"/>
    <property type="match status" value="1"/>
</dbReference>
<dbReference type="GO" id="GO:0002128">
    <property type="term" value="P:tRNA nucleoside ribose methylation"/>
    <property type="evidence" value="ECO:0007669"/>
    <property type="project" value="TreeGrafter"/>
</dbReference>
<keyword evidence="4" id="KW-0949">S-adenosyl-L-methionine</keyword>
<reference evidence="6 7" key="1">
    <citation type="submission" date="2023-09" db="EMBL/GenBank/DDBJ databases">
        <authorList>
            <person name="Golyshina O.V."/>
            <person name="Lunev E.A."/>
            <person name="Bargiela R."/>
            <person name="Gaines M.C."/>
            <person name="Daum B."/>
            <person name="Bale N.J."/>
            <person name="Koenen M."/>
            <person name="Sinninghe Damst J.S."/>
            <person name="Yakimov M."/>
            <person name="Golyshin P.N."/>
        </authorList>
    </citation>
    <scope>NUCLEOTIDE SEQUENCE [LARGE SCALE GENOMIC DNA]</scope>
    <source>
        <strain evidence="6 7">M1</strain>
    </source>
</reference>
<feature type="domain" description="tRNA/rRNA methyltransferase SpoU type" evidence="5">
    <location>
        <begin position="23"/>
        <end position="173"/>
    </location>
</feature>
<dbReference type="GO" id="GO:0005829">
    <property type="term" value="C:cytosol"/>
    <property type="evidence" value="ECO:0007669"/>
    <property type="project" value="TreeGrafter"/>
</dbReference>
<dbReference type="InterPro" id="IPR029026">
    <property type="entry name" value="tRNA_m1G_MTases_N"/>
</dbReference>
<dbReference type="RefSeq" id="WP_393971729.1">
    <property type="nucleotide sequence ID" value="NZ_CP133772.1"/>
</dbReference>
<dbReference type="KEGG" id="omr:OXIME_000310"/>
<dbReference type="InterPro" id="IPR001537">
    <property type="entry name" value="SpoU_MeTrfase"/>
</dbReference>
<evidence type="ECO:0000256" key="3">
    <source>
        <dbReference type="ARBA" id="ARBA00022679"/>
    </source>
</evidence>
<dbReference type="PANTHER" id="PTHR42786:SF2">
    <property type="entry name" value="TRNA (CYTIDINE_URIDINE-2'-O-)-METHYLTRANSFERASE TRMJ"/>
    <property type="match status" value="1"/>
</dbReference>
<dbReference type="AlphaFoldDB" id="A0AAX4NFN3"/>
<dbReference type="NCBIfam" id="TIGR00050">
    <property type="entry name" value="rRNA_methyl_1"/>
    <property type="match status" value="1"/>
</dbReference>
<dbReference type="Proteomes" id="UP001451606">
    <property type="component" value="Chromosome"/>
</dbReference>
<gene>
    <name evidence="6" type="ORF">OXIME_000310</name>
</gene>
<dbReference type="InterPro" id="IPR029028">
    <property type="entry name" value="Alpha/beta_knot_MTases"/>
</dbReference>
<evidence type="ECO:0000313" key="7">
    <source>
        <dbReference type="Proteomes" id="UP001451606"/>
    </source>
</evidence>
<name>A0AAX4NFN3_9ARCH</name>
<organism evidence="6 7">
    <name type="scientific">Oxyplasma meridianum</name>
    <dbReference type="NCBI Taxonomy" id="3073602"/>
    <lineage>
        <taxon>Archaea</taxon>
        <taxon>Methanobacteriati</taxon>
        <taxon>Thermoplasmatota</taxon>
        <taxon>Thermoplasmata</taxon>
        <taxon>Thermoplasmatales</taxon>
        <taxon>Thermoplasmataceae</taxon>
        <taxon>Oxyplasma</taxon>
    </lineage>
</organism>
<dbReference type="Gene3D" id="3.40.1280.10">
    <property type="match status" value="1"/>
</dbReference>
<accession>A0AAX4NFN3</accession>
<sequence>MTQTETGSSENISLIFKNLAERVTVILVEPHIEGNIGAVARSMKNAGLVNLILINPTEIGNEAFARTMGGRNILENARVSDSLATVAGEFSVLAGTSSTATINHKKFRRIPVAPWEFWKNNLGTDSKIALVFGREGDGLRNSELEICSQFLFIPANPEYPVYNLSHAVTIVLYEMIRQAIEKEYWENNNEEPIKPENFNLLLKDIYQIMDIVSYPSYKRKNTDVMIRRILGRSALSDTEFYKIMGILKLIRRNLTDEHDTRLER</sequence>
<evidence type="ECO:0000259" key="5">
    <source>
        <dbReference type="Pfam" id="PF00588"/>
    </source>
</evidence>
<dbReference type="Pfam" id="PF00588">
    <property type="entry name" value="SpoU_methylase"/>
    <property type="match status" value="1"/>
</dbReference>
<comment type="similarity">
    <text evidence="1">Belongs to the class IV-like SAM-binding methyltransferase superfamily. RNA methyltransferase TrmH family.</text>
</comment>
<keyword evidence="3" id="KW-0808">Transferase</keyword>
<protein>
    <submittedName>
        <fullName evidence="6">RNA methyltransferase</fullName>
    </submittedName>
</protein>
<keyword evidence="7" id="KW-1185">Reference proteome</keyword>
<proteinExistence type="inferred from homology"/>
<dbReference type="EMBL" id="CP133772">
    <property type="protein sequence ID" value="WYX99767.1"/>
    <property type="molecule type" value="Genomic_DNA"/>
</dbReference>
<dbReference type="CDD" id="cd18093">
    <property type="entry name" value="SpoU-like_TrmJ"/>
    <property type="match status" value="1"/>
</dbReference>
<evidence type="ECO:0000256" key="2">
    <source>
        <dbReference type="ARBA" id="ARBA00022603"/>
    </source>
</evidence>
<dbReference type="GO" id="GO:0003723">
    <property type="term" value="F:RNA binding"/>
    <property type="evidence" value="ECO:0007669"/>
    <property type="project" value="InterPro"/>
</dbReference>
<evidence type="ECO:0000313" key="6">
    <source>
        <dbReference type="EMBL" id="WYX99767.1"/>
    </source>
</evidence>
<dbReference type="SUPFAM" id="SSF75217">
    <property type="entry name" value="alpha/beta knot"/>
    <property type="match status" value="1"/>
</dbReference>
<dbReference type="PANTHER" id="PTHR42786">
    <property type="entry name" value="TRNA/RRNA METHYLTRANSFERASE"/>
    <property type="match status" value="1"/>
</dbReference>